<reference evidence="1" key="2">
    <citation type="journal article" date="2024" name="Antonie Van Leeuwenhoek">
        <title>Roseihalotalea indica gen. nov., sp. nov., a halophilic Bacteroidetes from mesopelagic Southwest Indian Ocean with higher carbohydrate metabolic potential.</title>
        <authorList>
            <person name="Chen B."/>
            <person name="Zhang M."/>
            <person name="Lin D."/>
            <person name="Ye J."/>
            <person name="Tang K."/>
        </authorList>
    </citation>
    <scope>NUCLEOTIDE SEQUENCE</scope>
    <source>
        <strain evidence="1">TK19036</strain>
    </source>
</reference>
<protein>
    <submittedName>
        <fullName evidence="1">DUF2971 domain-containing protein</fullName>
    </submittedName>
</protein>
<accession>A0AA49GKI4</accession>
<evidence type="ECO:0000313" key="1">
    <source>
        <dbReference type="EMBL" id="WKN35058.1"/>
    </source>
</evidence>
<organism evidence="1">
    <name type="scientific">Roseihalotalea indica</name>
    <dbReference type="NCBI Taxonomy" id="2867963"/>
    <lineage>
        <taxon>Bacteria</taxon>
        <taxon>Pseudomonadati</taxon>
        <taxon>Bacteroidota</taxon>
        <taxon>Cytophagia</taxon>
        <taxon>Cytophagales</taxon>
        <taxon>Catalimonadaceae</taxon>
        <taxon>Roseihalotalea</taxon>
    </lineage>
</organism>
<proteinExistence type="predicted"/>
<dbReference type="AlphaFoldDB" id="A0AA49GKI4"/>
<reference evidence="1" key="1">
    <citation type="journal article" date="2023" name="Comput. Struct. Biotechnol. J.">
        <title>Discovery of a novel marine Bacteroidetes with a rich repertoire of carbohydrate-active enzymes.</title>
        <authorList>
            <person name="Chen B."/>
            <person name="Liu G."/>
            <person name="Chen Q."/>
            <person name="Wang H."/>
            <person name="Liu L."/>
            <person name="Tang K."/>
        </authorList>
    </citation>
    <scope>NUCLEOTIDE SEQUENCE</scope>
    <source>
        <strain evidence="1">TK19036</strain>
    </source>
</reference>
<name>A0AA49GKI4_9BACT</name>
<dbReference type="EMBL" id="CP120682">
    <property type="protein sequence ID" value="WKN35058.1"/>
    <property type="molecule type" value="Genomic_DNA"/>
</dbReference>
<gene>
    <name evidence="1" type="ORF">K4G66_22020</name>
</gene>
<sequence length="279" mass="33661">MNQYTEPSYVERKSFEKLSNIPKKVYKYRVWNDVYQKTILTERVVFMAPPSSFEDKKDCKLFKRYDLMTEQDIINKYLEHSRNENSGWTEQQHLAFARRWAAKSPMKSKEYLKKMQEDHFNEFDERFGILCLTGNPLNLEMWKKYSNNGEGYCVGFDPKILFKFLGGGGKVEYYENLPDINHYDDYHIEHYKQVFSKEKKWSFEEEYRTHKFYPKPATILDRKIIIPPEAYIEIIFGWNLSRKHSNPIVQTCKKQKLNVRFNRCVFENDKLEIIPVENF</sequence>